<dbReference type="InterPro" id="IPR032675">
    <property type="entry name" value="LRR_dom_sf"/>
</dbReference>
<protein>
    <recommendedName>
        <fullName evidence="9">LRRNT domain-containing protein</fullName>
    </recommendedName>
</protein>
<evidence type="ECO:0000256" key="2">
    <source>
        <dbReference type="ARBA" id="ARBA00022614"/>
    </source>
</evidence>
<evidence type="ECO:0000313" key="10">
    <source>
        <dbReference type="EMBL" id="PIK45004.1"/>
    </source>
</evidence>
<evidence type="ECO:0000256" key="1">
    <source>
        <dbReference type="ARBA" id="ARBA00004479"/>
    </source>
</evidence>
<keyword evidence="11" id="KW-1185">Reference proteome</keyword>
<dbReference type="FunFam" id="3.80.10.10:FF:000082">
    <property type="entry name" value="Leucine-rich repeat-containing 24"/>
    <property type="match status" value="1"/>
</dbReference>
<keyword evidence="2" id="KW-0433">Leucine-rich repeat</keyword>
<evidence type="ECO:0000256" key="6">
    <source>
        <dbReference type="ARBA" id="ARBA00022989"/>
    </source>
</evidence>
<dbReference type="GO" id="GO:0007409">
    <property type="term" value="P:axonogenesis"/>
    <property type="evidence" value="ECO:0007669"/>
    <property type="project" value="TreeGrafter"/>
</dbReference>
<proteinExistence type="predicted"/>
<evidence type="ECO:0000256" key="7">
    <source>
        <dbReference type="ARBA" id="ARBA00023136"/>
    </source>
</evidence>
<evidence type="ECO:0000256" key="4">
    <source>
        <dbReference type="ARBA" id="ARBA00022729"/>
    </source>
</evidence>
<dbReference type="EMBL" id="MRZV01000740">
    <property type="protein sequence ID" value="PIK45004.1"/>
    <property type="molecule type" value="Genomic_DNA"/>
</dbReference>
<dbReference type="Pfam" id="PF13855">
    <property type="entry name" value="LRR_8"/>
    <property type="match status" value="1"/>
</dbReference>
<gene>
    <name evidence="10" type="ORF">BSL78_18139</name>
</gene>
<keyword evidence="4 8" id="KW-0732">Signal</keyword>
<reference evidence="10 11" key="1">
    <citation type="journal article" date="2017" name="PLoS Biol.">
        <title>The sea cucumber genome provides insights into morphological evolution and visceral regeneration.</title>
        <authorList>
            <person name="Zhang X."/>
            <person name="Sun L."/>
            <person name="Yuan J."/>
            <person name="Sun Y."/>
            <person name="Gao Y."/>
            <person name="Zhang L."/>
            <person name="Li S."/>
            <person name="Dai H."/>
            <person name="Hamel J.F."/>
            <person name="Liu C."/>
            <person name="Yu Y."/>
            <person name="Liu S."/>
            <person name="Lin W."/>
            <person name="Guo K."/>
            <person name="Jin S."/>
            <person name="Xu P."/>
            <person name="Storey K.B."/>
            <person name="Huan P."/>
            <person name="Zhang T."/>
            <person name="Zhou Y."/>
            <person name="Zhang J."/>
            <person name="Lin C."/>
            <person name="Li X."/>
            <person name="Xing L."/>
            <person name="Huo D."/>
            <person name="Sun M."/>
            <person name="Wang L."/>
            <person name="Mercier A."/>
            <person name="Li F."/>
            <person name="Yang H."/>
            <person name="Xiang J."/>
        </authorList>
    </citation>
    <scope>NUCLEOTIDE SEQUENCE [LARGE SCALE GENOMIC DNA]</scope>
    <source>
        <strain evidence="10">Shaxun</strain>
        <tissue evidence="10">Muscle</tissue>
    </source>
</reference>
<dbReference type="PANTHER" id="PTHR45773">
    <property type="entry name" value="SLIT AND NTRK-LIKE PROTEIN 4-RELATED"/>
    <property type="match status" value="1"/>
</dbReference>
<dbReference type="PANTHER" id="PTHR45773:SF5">
    <property type="entry name" value="SLIT AND NTRK-LIKE PROTEIN 5"/>
    <property type="match status" value="1"/>
</dbReference>
<keyword evidence="6" id="KW-1133">Transmembrane helix</keyword>
<dbReference type="GO" id="GO:0051965">
    <property type="term" value="P:positive regulation of synapse assembly"/>
    <property type="evidence" value="ECO:0007669"/>
    <property type="project" value="TreeGrafter"/>
</dbReference>
<sequence length="239" mass="26616">MFHKLVTLCTLAAVLCEVLSTCPRYCRCLHGNQVECSSSQLIRVPVGLPDDTEKLFLDGNNIAVVYAEDFRLLTNLKFLTIANSHVSEIQDGSFDALSQLEELNLNMNSLRLIKPATLSGLSSLKIMRIDQNHALRMAPCTLSVIPTIESLNADLTRITFNASLFLNASIHHVTTPDLSAVPEEDFVSLDSLKYLRLERADASAINYRIMSLMPNIVSLNLQSTAIQSIEDRMFRKIGF</sequence>
<evidence type="ECO:0000259" key="9">
    <source>
        <dbReference type="SMART" id="SM00013"/>
    </source>
</evidence>
<dbReference type="AlphaFoldDB" id="A0A2G8KAH4"/>
<name>A0A2G8KAH4_STIJA</name>
<dbReference type="Gene3D" id="3.80.10.10">
    <property type="entry name" value="Ribonuclease Inhibitor"/>
    <property type="match status" value="2"/>
</dbReference>
<organism evidence="10 11">
    <name type="scientific">Stichopus japonicus</name>
    <name type="common">Sea cucumber</name>
    <dbReference type="NCBI Taxonomy" id="307972"/>
    <lineage>
        <taxon>Eukaryota</taxon>
        <taxon>Metazoa</taxon>
        <taxon>Echinodermata</taxon>
        <taxon>Eleutherozoa</taxon>
        <taxon>Echinozoa</taxon>
        <taxon>Holothuroidea</taxon>
        <taxon>Aspidochirotacea</taxon>
        <taxon>Aspidochirotida</taxon>
        <taxon>Stichopodidae</taxon>
        <taxon>Apostichopus</taxon>
    </lineage>
</organism>
<feature type="domain" description="LRRNT" evidence="9">
    <location>
        <begin position="21"/>
        <end position="54"/>
    </location>
</feature>
<dbReference type="InterPro" id="IPR001611">
    <property type="entry name" value="Leu-rich_rpt"/>
</dbReference>
<evidence type="ECO:0000313" key="11">
    <source>
        <dbReference type="Proteomes" id="UP000230750"/>
    </source>
</evidence>
<dbReference type="InterPro" id="IPR000372">
    <property type="entry name" value="LRRNT"/>
</dbReference>
<dbReference type="Proteomes" id="UP000230750">
    <property type="component" value="Unassembled WGS sequence"/>
</dbReference>
<feature type="chain" id="PRO_5013627660" description="LRRNT domain-containing protein" evidence="8">
    <location>
        <begin position="21"/>
        <end position="239"/>
    </location>
</feature>
<comment type="subcellular location">
    <subcellularLocation>
        <location evidence="1">Membrane</location>
        <topology evidence="1">Single-pass type I membrane protein</topology>
    </subcellularLocation>
</comment>
<dbReference type="GO" id="GO:0016020">
    <property type="term" value="C:membrane"/>
    <property type="evidence" value="ECO:0007669"/>
    <property type="project" value="UniProtKB-SubCell"/>
</dbReference>
<dbReference type="InterPro" id="IPR003591">
    <property type="entry name" value="Leu-rich_rpt_typical-subtyp"/>
</dbReference>
<dbReference type="SUPFAM" id="SSF52058">
    <property type="entry name" value="L domain-like"/>
    <property type="match status" value="1"/>
</dbReference>
<keyword evidence="5" id="KW-0677">Repeat</keyword>
<dbReference type="InterPro" id="IPR026906">
    <property type="entry name" value="LRR_5"/>
</dbReference>
<comment type="caution">
    <text evidence="10">The sequence shown here is derived from an EMBL/GenBank/DDBJ whole genome shotgun (WGS) entry which is preliminary data.</text>
</comment>
<accession>A0A2G8KAH4</accession>
<keyword evidence="3" id="KW-0812">Transmembrane</keyword>
<dbReference type="Pfam" id="PF13306">
    <property type="entry name" value="LRR_5"/>
    <property type="match status" value="1"/>
</dbReference>
<evidence type="ECO:0000256" key="3">
    <source>
        <dbReference type="ARBA" id="ARBA00022692"/>
    </source>
</evidence>
<feature type="signal peptide" evidence="8">
    <location>
        <begin position="1"/>
        <end position="20"/>
    </location>
</feature>
<dbReference type="OrthoDB" id="676979at2759"/>
<evidence type="ECO:0000256" key="8">
    <source>
        <dbReference type="SAM" id="SignalP"/>
    </source>
</evidence>
<evidence type="ECO:0000256" key="5">
    <source>
        <dbReference type="ARBA" id="ARBA00022737"/>
    </source>
</evidence>
<dbReference type="STRING" id="307972.A0A2G8KAH4"/>
<dbReference type="SMART" id="SM00369">
    <property type="entry name" value="LRR_TYP"/>
    <property type="match status" value="3"/>
</dbReference>
<keyword evidence="7" id="KW-0472">Membrane</keyword>
<dbReference type="SMART" id="SM00013">
    <property type="entry name" value="LRRNT"/>
    <property type="match status" value="1"/>
</dbReference>